<reference evidence="2" key="3">
    <citation type="submission" date="2025-09" db="UniProtKB">
        <authorList>
            <consortium name="Ensembl"/>
        </authorList>
    </citation>
    <scope>IDENTIFICATION</scope>
</reference>
<dbReference type="InterPro" id="IPR021109">
    <property type="entry name" value="Peptidase_aspartic_dom_sf"/>
</dbReference>
<dbReference type="GO" id="GO:0004190">
    <property type="term" value="F:aspartic-type endopeptidase activity"/>
    <property type="evidence" value="ECO:0007669"/>
    <property type="project" value="InterPro"/>
</dbReference>
<organism evidence="2 3">
    <name type="scientific">Nothobranchius furzeri</name>
    <name type="common">Turquoise killifish</name>
    <dbReference type="NCBI Taxonomy" id="105023"/>
    <lineage>
        <taxon>Eukaryota</taxon>
        <taxon>Metazoa</taxon>
        <taxon>Chordata</taxon>
        <taxon>Craniata</taxon>
        <taxon>Vertebrata</taxon>
        <taxon>Euteleostomi</taxon>
        <taxon>Actinopterygii</taxon>
        <taxon>Neopterygii</taxon>
        <taxon>Teleostei</taxon>
        <taxon>Neoteleostei</taxon>
        <taxon>Acanthomorphata</taxon>
        <taxon>Ovalentaria</taxon>
        <taxon>Atherinomorphae</taxon>
        <taxon>Cyprinodontiformes</taxon>
        <taxon>Nothobranchiidae</taxon>
        <taxon>Nothobranchius</taxon>
    </lineage>
</organism>
<dbReference type="PROSITE" id="PS00141">
    <property type="entry name" value="ASP_PROTEASE"/>
    <property type="match status" value="1"/>
</dbReference>
<dbReference type="GeneTree" id="ENSGT01150000287257"/>
<dbReference type="Gene3D" id="2.40.70.10">
    <property type="entry name" value="Acid Proteases"/>
    <property type="match status" value="1"/>
</dbReference>
<dbReference type="Proteomes" id="UP000694548">
    <property type="component" value="Chromosome sgr10"/>
</dbReference>
<feature type="compositionally biased region" description="Polar residues" evidence="1">
    <location>
        <begin position="183"/>
        <end position="208"/>
    </location>
</feature>
<protein>
    <submittedName>
        <fullName evidence="2">Uncharacterized protein</fullName>
    </submittedName>
</protein>
<feature type="region of interest" description="Disordered" evidence="1">
    <location>
        <begin position="179"/>
        <end position="218"/>
    </location>
</feature>
<dbReference type="InterPro" id="IPR001969">
    <property type="entry name" value="Aspartic_peptidase_AS"/>
</dbReference>
<evidence type="ECO:0000313" key="3">
    <source>
        <dbReference type="Proteomes" id="UP000694548"/>
    </source>
</evidence>
<reference evidence="2" key="1">
    <citation type="submission" date="2014-08" db="EMBL/GenBank/DDBJ databases">
        <authorList>
            <person name="Senf B."/>
            <person name="Petzold A."/>
            <person name="Downie B.R."/>
            <person name="Koch P."/>
            <person name="Platzer M."/>
        </authorList>
    </citation>
    <scope>NUCLEOTIDE SEQUENCE [LARGE SCALE GENOMIC DNA]</scope>
    <source>
        <strain evidence="2">GRZ</strain>
    </source>
</reference>
<evidence type="ECO:0000313" key="2">
    <source>
        <dbReference type="Ensembl" id="ENSNFUP00015017683.1"/>
    </source>
</evidence>
<evidence type="ECO:0000256" key="1">
    <source>
        <dbReference type="SAM" id="MobiDB-lite"/>
    </source>
</evidence>
<keyword evidence="3" id="KW-1185">Reference proteome</keyword>
<proteinExistence type="predicted"/>
<reference evidence="2" key="2">
    <citation type="submission" date="2025-08" db="UniProtKB">
        <authorList>
            <consortium name="Ensembl"/>
        </authorList>
    </citation>
    <scope>IDENTIFICATION</scope>
</reference>
<dbReference type="GO" id="GO:0006508">
    <property type="term" value="P:proteolysis"/>
    <property type="evidence" value="ECO:0007669"/>
    <property type="project" value="InterPro"/>
</dbReference>
<name>A0A8C6L9H4_NOTFU</name>
<dbReference type="AlphaFoldDB" id="A0A8C6L9H4"/>
<dbReference type="Ensembl" id="ENSNFUT00015018496.1">
    <property type="protein sequence ID" value="ENSNFUP00015017683.1"/>
    <property type="gene ID" value="ENSNFUG00015008446.1"/>
</dbReference>
<sequence>MDNSTRYNAYLSDLRHHFQRCPGMTLEDKIFLIRLTSDVVGSFIDRKCNAIGNDYNRLETAIRKEYTYDAKEAGVRLALSVKQGGAEDPQAFYLHLFDAYFDTECKDRMEEENGFKEMFLENLKAQYSPYMGTVDIKTTPIDELRRMASCAFRRFKDSSKSSHAPLVLAVGADPSTLRLEGTASGTRKNDNCNNGSEQQAQKSNNNSKPKGFPKTSLKIQTDFGPLHRLEEAGPAEAEPTTTVHALTPETLARSGVVASVSASPLAPTESATGPGQPSSPIRLPQRVLCSIICKGPTDKPHIPVTLEGALDCEGVLDSGSDFTIMSSSLWEQVRLAAAAQGLILGLTPCTVGIHPYSTSQMTLSNVVSINFTVGDMSVSHPEFVTNAESFPFLLGVDLIQCFEDGI</sequence>
<accession>A0A8C6L9H4</accession>
<dbReference type="SUPFAM" id="SSF50630">
    <property type="entry name" value="Acid proteases"/>
    <property type="match status" value="1"/>
</dbReference>